<dbReference type="EMBL" id="CAADHY010000025">
    <property type="protein sequence ID" value="VFR29885.1"/>
    <property type="molecule type" value="Genomic_DNA"/>
</dbReference>
<dbReference type="InterPro" id="IPR036390">
    <property type="entry name" value="WH_DNA-bd_sf"/>
</dbReference>
<dbReference type="Pfam" id="PF00126">
    <property type="entry name" value="HTH_1"/>
    <property type="match status" value="1"/>
</dbReference>
<keyword evidence="4" id="KW-0804">Transcription</keyword>
<dbReference type="InterPro" id="IPR036388">
    <property type="entry name" value="WH-like_DNA-bd_sf"/>
</dbReference>
<dbReference type="Gene3D" id="1.10.10.10">
    <property type="entry name" value="Winged helix-like DNA-binding domain superfamily/Winged helix DNA-binding domain"/>
    <property type="match status" value="1"/>
</dbReference>
<evidence type="ECO:0000259" key="5">
    <source>
        <dbReference type="PROSITE" id="PS50931"/>
    </source>
</evidence>
<dbReference type="InterPro" id="IPR058163">
    <property type="entry name" value="LysR-type_TF_proteobact-type"/>
</dbReference>
<evidence type="ECO:0000256" key="2">
    <source>
        <dbReference type="ARBA" id="ARBA00023015"/>
    </source>
</evidence>
<protein>
    <submittedName>
        <fullName evidence="6">Transcriptional regulator, LysR family</fullName>
    </submittedName>
</protein>
<keyword evidence="2" id="KW-0805">Transcription regulation</keyword>
<evidence type="ECO:0000256" key="1">
    <source>
        <dbReference type="ARBA" id="ARBA00009437"/>
    </source>
</evidence>
<dbReference type="PROSITE" id="PS50931">
    <property type="entry name" value="HTH_LYSR"/>
    <property type="match status" value="1"/>
</dbReference>
<dbReference type="Gene3D" id="3.40.190.290">
    <property type="match status" value="1"/>
</dbReference>
<dbReference type="GO" id="GO:0003700">
    <property type="term" value="F:DNA-binding transcription factor activity"/>
    <property type="evidence" value="ECO:0007669"/>
    <property type="project" value="InterPro"/>
</dbReference>
<reference evidence="6" key="1">
    <citation type="submission" date="2019-03" db="EMBL/GenBank/DDBJ databases">
        <authorList>
            <person name="Danneels B."/>
        </authorList>
    </citation>
    <scope>NUCLEOTIDE SEQUENCE</scope>
</reference>
<accession>A0A484PXT0</accession>
<dbReference type="AlphaFoldDB" id="A0A484PXT0"/>
<evidence type="ECO:0000256" key="4">
    <source>
        <dbReference type="ARBA" id="ARBA00023163"/>
    </source>
</evidence>
<organism evidence="6">
    <name type="scientific">plant metagenome</name>
    <dbReference type="NCBI Taxonomy" id="1297885"/>
    <lineage>
        <taxon>unclassified sequences</taxon>
        <taxon>metagenomes</taxon>
        <taxon>organismal metagenomes</taxon>
    </lineage>
</organism>
<dbReference type="GO" id="GO:0003677">
    <property type="term" value="F:DNA binding"/>
    <property type="evidence" value="ECO:0007669"/>
    <property type="project" value="UniProtKB-KW"/>
</dbReference>
<comment type="similarity">
    <text evidence="1">Belongs to the LysR transcriptional regulatory family.</text>
</comment>
<gene>
    <name evidence="6" type="ORF">AMP9_2578</name>
</gene>
<dbReference type="Pfam" id="PF03466">
    <property type="entry name" value="LysR_substrate"/>
    <property type="match status" value="1"/>
</dbReference>
<evidence type="ECO:0000313" key="6">
    <source>
        <dbReference type="EMBL" id="VFR29885.1"/>
    </source>
</evidence>
<dbReference type="CDD" id="cd08422">
    <property type="entry name" value="PBP2_CrgA_like"/>
    <property type="match status" value="1"/>
</dbReference>
<sequence length="307" mass="33572">MDRIDALRLLLDVADAGSFSAAARLRAIATSTATLAVKQLEQEFGARLMVRSTRRLVFTQEGERVLADARRIVADWDSALGSVREEGPLNGLIRVTATNDFGRHTLRPLLDAFQARHPCVQISLILNDNAIDLLEEQIDLALRYGPLPDSSLRARALVRSERLVCAAPAYWHRAGKPRHPNDLALHNCLVLARPGAPIVAWPFRDGERHFHVKVSGDRQVSDGGVLRDWALGGVGVILKNRWDMRRELASGQLESVLDDYLAGPVDLFAVLPGGPPNRRVAALMGFLAECLAPGAVGLPSRHTDESS</sequence>
<dbReference type="PANTHER" id="PTHR30537">
    <property type="entry name" value="HTH-TYPE TRANSCRIPTIONAL REGULATOR"/>
    <property type="match status" value="1"/>
</dbReference>
<keyword evidence="3" id="KW-0238">DNA-binding</keyword>
<proteinExistence type="inferred from homology"/>
<feature type="domain" description="HTH lysR-type" evidence="5">
    <location>
        <begin position="1"/>
        <end position="59"/>
    </location>
</feature>
<dbReference type="InterPro" id="IPR000847">
    <property type="entry name" value="LysR_HTH_N"/>
</dbReference>
<dbReference type="SUPFAM" id="SSF46785">
    <property type="entry name" value="Winged helix' DNA-binding domain"/>
    <property type="match status" value="1"/>
</dbReference>
<dbReference type="PANTHER" id="PTHR30537:SF5">
    <property type="entry name" value="HTH-TYPE TRANSCRIPTIONAL ACTIVATOR TTDR-RELATED"/>
    <property type="match status" value="1"/>
</dbReference>
<evidence type="ECO:0000256" key="3">
    <source>
        <dbReference type="ARBA" id="ARBA00023125"/>
    </source>
</evidence>
<dbReference type="SUPFAM" id="SSF53850">
    <property type="entry name" value="Periplasmic binding protein-like II"/>
    <property type="match status" value="1"/>
</dbReference>
<dbReference type="InterPro" id="IPR005119">
    <property type="entry name" value="LysR_subst-bd"/>
</dbReference>
<name>A0A484PXT0_9ZZZZ</name>